<organism evidence="1 2">
    <name type="scientific">Streptomyces phage BillNye</name>
    <dbReference type="NCBI Taxonomy" id="2079426"/>
    <lineage>
        <taxon>Viruses</taxon>
        <taxon>Duplodnaviria</taxon>
        <taxon>Heunggongvirae</taxon>
        <taxon>Uroviricota</taxon>
        <taxon>Caudoviricetes</taxon>
        <taxon>Stanwilliamsviridae</taxon>
        <taxon>Loccivirinae</taxon>
        <taxon>Wilnyevirus</taxon>
        <taxon>Wilnyevirus billnye</taxon>
    </lineage>
</organism>
<gene>
    <name evidence="1" type="ORF">SEA_BILLNYE_29</name>
</gene>
<dbReference type="OrthoDB" id="8325at10239"/>
<evidence type="ECO:0000313" key="1">
    <source>
        <dbReference type="EMBL" id="AVD99231.1"/>
    </source>
</evidence>
<reference evidence="1 2" key="1">
    <citation type="submission" date="2018-01" db="EMBL/GenBank/DDBJ databases">
        <authorList>
            <person name="Grinwald M.F."/>
            <person name="Tasoff P."/>
            <person name="Simpson K.F."/>
            <person name="Vasser A."/>
            <person name="Shaffer C.D."/>
            <person name="Weston-Hafer K.A."/>
            <person name="Russell D.A."/>
            <person name="Pope W.H."/>
            <person name="Jacobs-Sera D."/>
            <person name="Hendrix R.W."/>
            <person name="Hatfull G.F."/>
        </authorList>
    </citation>
    <scope>NUCLEOTIDE SEQUENCE [LARGE SCALE GENOMIC DNA]</scope>
</reference>
<dbReference type="EMBL" id="MG757153">
    <property type="protein sequence ID" value="AVD99231.1"/>
    <property type="molecule type" value="Genomic_DNA"/>
</dbReference>
<evidence type="ECO:0000313" key="2">
    <source>
        <dbReference type="Proteomes" id="UP000241925"/>
    </source>
</evidence>
<name>A0A2L1IVL8_9CAUD</name>
<dbReference type="Proteomes" id="UP000241925">
    <property type="component" value="Segment"/>
</dbReference>
<proteinExistence type="predicted"/>
<keyword evidence="2" id="KW-1185">Reference proteome</keyword>
<protein>
    <submittedName>
        <fullName evidence="1">Uncharacterized protein</fullName>
    </submittedName>
</protein>
<sequence length="281" mass="31228">MAGKPFLAVGMDSTEANALAGFLSTLSVEIKTTRHIGPVLKMTHAIMSEEFTDYMATMAPAQASRFHHVYEWGAIGVPQAKLWDDKLIGNGNNRIATFRWRASKKTVPVREDFAGVGVKQIHVFVWKAPVMEYGETVTITPKRGKFLAYFTGPTTPEGKYPGPGGDEPTITTNPIRVQNPGGATRGAFTREYVAWWAGAAGQATFDRRIRTVLENDLGKMPIEETTKKFRRARNKTFGMQSAADSERAFEFGRLAARKYLQARSANYIAQARARERLIYGD</sequence>
<accession>A0A2L1IVL8</accession>